<proteinExistence type="predicted"/>
<evidence type="ECO:0000313" key="3">
    <source>
        <dbReference type="Proteomes" id="UP001328107"/>
    </source>
</evidence>
<feature type="transmembrane region" description="Helical" evidence="1">
    <location>
        <begin position="129"/>
        <end position="154"/>
    </location>
</feature>
<dbReference type="AlphaFoldDB" id="A0AAN5D836"/>
<evidence type="ECO:0000313" key="2">
    <source>
        <dbReference type="EMBL" id="GMR57800.1"/>
    </source>
</evidence>
<dbReference type="InterPro" id="IPR051119">
    <property type="entry name" value="Nematode_SR-like"/>
</dbReference>
<feature type="non-terminal residue" evidence="2">
    <location>
        <position position="299"/>
    </location>
</feature>
<keyword evidence="1" id="KW-1133">Transmembrane helix</keyword>
<feature type="transmembrane region" description="Helical" evidence="1">
    <location>
        <begin position="258"/>
        <end position="280"/>
    </location>
</feature>
<reference evidence="3" key="1">
    <citation type="submission" date="2022-10" db="EMBL/GenBank/DDBJ databases">
        <title>Genome assembly of Pristionchus species.</title>
        <authorList>
            <person name="Yoshida K."/>
            <person name="Sommer R.J."/>
        </authorList>
    </citation>
    <scope>NUCLEOTIDE SEQUENCE [LARGE SCALE GENOMIC DNA]</scope>
    <source>
        <strain evidence="3">RS5460</strain>
    </source>
</reference>
<feature type="transmembrane region" description="Helical" evidence="1">
    <location>
        <begin position="184"/>
        <end position="205"/>
    </location>
</feature>
<dbReference type="Proteomes" id="UP001328107">
    <property type="component" value="Unassembled WGS sequence"/>
</dbReference>
<evidence type="ECO:0000256" key="1">
    <source>
        <dbReference type="SAM" id="Phobius"/>
    </source>
</evidence>
<name>A0AAN5D836_9BILA</name>
<dbReference type="PANTHER" id="PTHR31627">
    <property type="entry name" value="SERPENTINE RECEPTOR CLASS GAMMA-RELATED"/>
    <property type="match status" value="1"/>
</dbReference>
<feature type="transmembrane region" description="Helical" evidence="1">
    <location>
        <begin position="87"/>
        <end position="109"/>
    </location>
</feature>
<gene>
    <name evidence="2" type="ORF">PMAYCL1PPCAC_27995</name>
</gene>
<dbReference type="PANTHER" id="PTHR31627:SF42">
    <property type="entry name" value="G_PROTEIN_RECEP_F1_2 DOMAIN-CONTAINING PROTEIN-RELATED"/>
    <property type="match status" value="1"/>
</dbReference>
<feature type="transmembrane region" description="Helical" evidence="1">
    <location>
        <begin position="225"/>
        <end position="246"/>
    </location>
</feature>
<sequence length="299" mass="34056">MSEALEIFDICQTLIISMALIITIPPACFVYFKLLFVPPITSNYTFKLIVFNGVAELTYCVVYLFAFQFASYPFMTGFYELLMDRGLVIMISTIHSYLKVLTLSTAFFVALNRAKSIKFLRKSSNDSRFFFVSVVVSLVLPIPITCDVCIFSQLEYEEFEFGGSVVYLPHEVTNGDILRKASDALSIILSIITLIVNIFLSVILARERKYIDKADMNKFNGEKGLIITSIVSYAFYMLCFASNILARYFDVLFCGFVQWLFLGLNSITPFWCIILFTPTVRRLAFSKQREGKPIVVLSQ</sequence>
<keyword evidence="3" id="KW-1185">Reference proteome</keyword>
<evidence type="ECO:0008006" key="4">
    <source>
        <dbReference type="Google" id="ProtNLM"/>
    </source>
</evidence>
<keyword evidence="1" id="KW-0472">Membrane</keyword>
<keyword evidence="1" id="KW-0812">Transmembrane</keyword>
<dbReference type="EMBL" id="BTRK01000006">
    <property type="protein sequence ID" value="GMR57800.1"/>
    <property type="molecule type" value="Genomic_DNA"/>
</dbReference>
<organism evidence="2 3">
    <name type="scientific">Pristionchus mayeri</name>
    <dbReference type="NCBI Taxonomy" id="1317129"/>
    <lineage>
        <taxon>Eukaryota</taxon>
        <taxon>Metazoa</taxon>
        <taxon>Ecdysozoa</taxon>
        <taxon>Nematoda</taxon>
        <taxon>Chromadorea</taxon>
        <taxon>Rhabditida</taxon>
        <taxon>Rhabditina</taxon>
        <taxon>Diplogasteromorpha</taxon>
        <taxon>Diplogasteroidea</taxon>
        <taxon>Neodiplogasteridae</taxon>
        <taxon>Pristionchus</taxon>
    </lineage>
</organism>
<comment type="caution">
    <text evidence="2">The sequence shown here is derived from an EMBL/GenBank/DDBJ whole genome shotgun (WGS) entry which is preliminary data.</text>
</comment>
<feature type="transmembrane region" description="Helical" evidence="1">
    <location>
        <begin position="14"/>
        <end position="36"/>
    </location>
</feature>
<accession>A0AAN5D836</accession>
<feature type="transmembrane region" description="Helical" evidence="1">
    <location>
        <begin position="48"/>
        <end position="67"/>
    </location>
</feature>
<protein>
    <recommendedName>
        <fullName evidence="4">G protein-coupled receptor</fullName>
    </recommendedName>
</protein>